<evidence type="ECO:0000313" key="3">
    <source>
        <dbReference type="Ensembl" id="ENSSFOP00015037566.2"/>
    </source>
</evidence>
<reference evidence="3" key="3">
    <citation type="submission" date="2025-09" db="UniProtKB">
        <authorList>
            <consortium name="Ensembl"/>
        </authorList>
    </citation>
    <scope>IDENTIFICATION</scope>
</reference>
<dbReference type="OrthoDB" id="10253982at2759"/>
<feature type="domain" description="Endonuclease/exonuclease/phosphatase" evidence="2">
    <location>
        <begin position="214"/>
        <end position="578"/>
    </location>
</feature>
<dbReference type="GeneID" id="108930698"/>
<gene>
    <name evidence="3" type="primary">ANGEL1</name>
    <name evidence="3" type="synonym">angel1</name>
</gene>
<dbReference type="GO" id="GO:0000175">
    <property type="term" value="F:3'-5'-RNA exonuclease activity"/>
    <property type="evidence" value="ECO:0007669"/>
    <property type="project" value="TreeGrafter"/>
</dbReference>
<dbReference type="AlphaFoldDB" id="A0A8C9SK42"/>
<feature type="region of interest" description="Disordered" evidence="1">
    <location>
        <begin position="1"/>
        <end position="95"/>
    </location>
</feature>
<reference evidence="3 4" key="1">
    <citation type="submission" date="2019-04" db="EMBL/GenBank/DDBJ databases">
        <authorList>
            <consortium name="Wellcome Sanger Institute Data Sharing"/>
        </authorList>
    </citation>
    <scope>NUCLEOTIDE SEQUENCE [LARGE SCALE GENOMIC DNA]</scope>
</reference>
<feature type="compositionally biased region" description="Acidic residues" evidence="1">
    <location>
        <begin position="65"/>
        <end position="87"/>
    </location>
</feature>
<dbReference type="CTD" id="23357"/>
<dbReference type="RefSeq" id="XP_029114564.1">
    <property type="nucleotide sequence ID" value="XM_029258731.1"/>
</dbReference>
<feature type="compositionally biased region" description="Low complexity" evidence="1">
    <location>
        <begin position="1"/>
        <end position="35"/>
    </location>
</feature>
<feature type="compositionally biased region" description="Basic and acidic residues" evidence="1">
    <location>
        <begin position="42"/>
        <end position="55"/>
    </location>
</feature>
<dbReference type="RefSeq" id="XP_029114565.1">
    <property type="nucleotide sequence ID" value="XM_029258732.1"/>
</dbReference>
<dbReference type="Ensembl" id="ENSSFOT00015037980.2">
    <property type="protein sequence ID" value="ENSSFOP00015037566.2"/>
    <property type="gene ID" value="ENSSFOG00015023916.2"/>
</dbReference>
<evidence type="ECO:0000259" key="2">
    <source>
        <dbReference type="Pfam" id="PF03372"/>
    </source>
</evidence>
<dbReference type="Pfam" id="PF03372">
    <property type="entry name" value="Exo_endo_phos"/>
    <property type="match status" value="1"/>
</dbReference>
<dbReference type="InterPro" id="IPR036691">
    <property type="entry name" value="Endo/exonu/phosph_ase_sf"/>
</dbReference>
<evidence type="ECO:0000313" key="4">
    <source>
        <dbReference type="Proteomes" id="UP000694397"/>
    </source>
</evidence>
<dbReference type="PANTHER" id="PTHR12121:SF28">
    <property type="entry name" value="PROTEIN ANGEL HOMOLOG 1"/>
    <property type="match status" value="1"/>
</dbReference>
<accession>A0A8C9SK42</accession>
<protein>
    <submittedName>
        <fullName evidence="3">Angel homolog 1</fullName>
    </submittedName>
</protein>
<dbReference type="Gene3D" id="3.60.10.10">
    <property type="entry name" value="Endonuclease/exonuclease/phosphatase"/>
    <property type="match status" value="1"/>
</dbReference>
<organism evidence="3 4">
    <name type="scientific">Scleropages formosus</name>
    <name type="common">Asian bonytongue</name>
    <name type="synonym">Osteoglossum formosum</name>
    <dbReference type="NCBI Taxonomy" id="113540"/>
    <lineage>
        <taxon>Eukaryota</taxon>
        <taxon>Metazoa</taxon>
        <taxon>Chordata</taxon>
        <taxon>Craniata</taxon>
        <taxon>Vertebrata</taxon>
        <taxon>Euteleostomi</taxon>
        <taxon>Actinopterygii</taxon>
        <taxon>Neopterygii</taxon>
        <taxon>Teleostei</taxon>
        <taxon>Osteoglossocephala</taxon>
        <taxon>Osteoglossomorpha</taxon>
        <taxon>Osteoglossiformes</taxon>
        <taxon>Osteoglossidae</taxon>
        <taxon>Scleropages</taxon>
    </lineage>
</organism>
<dbReference type="GeneTree" id="ENSGT00940000159057"/>
<proteinExistence type="predicted"/>
<keyword evidence="4" id="KW-1185">Reference proteome</keyword>
<dbReference type="PANTHER" id="PTHR12121">
    <property type="entry name" value="CARBON CATABOLITE REPRESSOR PROTEIN 4"/>
    <property type="match status" value="1"/>
</dbReference>
<name>A0A8C9SK42_SCLFO</name>
<dbReference type="SUPFAM" id="SSF56219">
    <property type="entry name" value="DNase I-like"/>
    <property type="match status" value="1"/>
</dbReference>
<dbReference type="KEGG" id="sfm:108930698"/>
<evidence type="ECO:0000256" key="1">
    <source>
        <dbReference type="SAM" id="MobiDB-lite"/>
    </source>
</evidence>
<dbReference type="InterPro" id="IPR005135">
    <property type="entry name" value="Endo/exonuclease/phosphatase"/>
</dbReference>
<dbReference type="InterPro" id="IPR050410">
    <property type="entry name" value="CCR4/nocturin_mRNA_transcr"/>
</dbReference>
<sequence length="640" mass="70683">MNHGSEGPPRGRVPGEGPQDAPAAGARPRLPGGVALDVLAAEEQRQGFDSGERVGDGGCPSAGDSDMELETEDEGWGDNRAEDEEELWEGRAAKGKVADGVCPRRGTEERGAVTALLGAQSDRGLGTALHLGAAACVDWDSSDWHFSSEPGLDHLVHCPPWQFPYMSYYALPQQVVPFGGTEPCGTALLNRVWEDVPESREQAAPGDPFTFTVMSYNILAQELLEANAQLYHHCEPHVLHWEFRLQNILRDFDEWRPDIMCLQEVQENHFTDHLQPALSKLGYSCVYKQRTGAKTDGCAICYRRSSFSQVSVRLVEFFRPQIEVLNRHNVGVVLLLQPVGPSGSEAMAQGPPLCVATTHLLFNPRRGDVKLAQLAVLLAEIDDAVKPWKSKGMHCPIVLCGDFNAVPNMPLYQLITTGQLYYHGMPAWMISGQEDLSYRAHHQMLFAPLLPGDLGITRSCQYVAGHKGATQSKESGGVEHGSRSAGRLQYSHEFLEQFRFCEAARVRPQDLETIPGVTDATPDQGQWKPNVHRFSNTLCHELNLRSAYSHYMSGTGHPEVTTMHSDFGTTVDYIFYSSGPGRHMDHRGGKLKQDVCLKLTGRLSLLSEENLWLTKGLPNDVLSSDHLFLLARFQLGHSSV</sequence>
<dbReference type="Proteomes" id="UP000694397">
    <property type="component" value="Chromosome 15"/>
</dbReference>
<dbReference type="RefSeq" id="XP_029114566.1">
    <property type="nucleotide sequence ID" value="XM_029258733.1"/>
</dbReference>
<reference evidence="3" key="2">
    <citation type="submission" date="2025-08" db="UniProtKB">
        <authorList>
            <consortium name="Ensembl"/>
        </authorList>
    </citation>
    <scope>IDENTIFICATION</scope>
</reference>